<dbReference type="Proteomes" id="UP000279259">
    <property type="component" value="Unassembled WGS sequence"/>
</dbReference>
<organism evidence="1 2">
    <name type="scientific">Saitozyma podzolica</name>
    <dbReference type="NCBI Taxonomy" id="1890683"/>
    <lineage>
        <taxon>Eukaryota</taxon>
        <taxon>Fungi</taxon>
        <taxon>Dikarya</taxon>
        <taxon>Basidiomycota</taxon>
        <taxon>Agaricomycotina</taxon>
        <taxon>Tremellomycetes</taxon>
        <taxon>Tremellales</taxon>
        <taxon>Trimorphomycetaceae</taxon>
        <taxon>Saitozyma</taxon>
    </lineage>
</organism>
<dbReference type="PANTHER" id="PTHR14209">
    <property type="entry name" value="ISOAMYL ACETATE-HYDROLYZING ESTERASE 1"/>
    <property type="match status" value="1"/>
</dbReference>
<dbReference type="InterPro" id="IPR045136">
    <property type="entry name" value="Iah1-like"/>
</dbReference>
<sequence length="277" mass="30759">MARPAQDCVVLFGDSLTESMFGEGTLAKRMNGMRLQRAGSSGLMRLKADCVRVADVYARKLDVLNRGFGGYNTEMALSVFDGIFAKKDAAVTSQGVRLVTVWWGTNDSVHPPNTRHLPLQTFVSNLETLLGRLTSPSSPYAVAHGDHPLSIILITPPPLCPTWDPGYGPDRPRVRTKDRQNEFREAVLKTGKEYIRKKTENPGARWKLAVVDLWGAIVKDAGGDGVELDPYFIDDVHLSSEGYAVLWREIERTVKQDFKGRGVDWTDIDDLPMAAAW</sequence>
<accession>A0A427YN93</accession>
<dbReference type="InterPro" id="IPR036514">
    <property type="entry name" value="SGNH_hydro_sf"/>
</dbReference>
<evidence type="ECO:0000313" key="1">
    <source>
        <dbReference type="EMBL" id="RSH92521.1"/>
    </source>
</evidence>
<comment type="caution">
    <text evidence="1">The sequence shown here is derived from an EMBL/GenBank/DDBJ whole genome shotgun (WGS) entry which is preliminary data.</text>
</comment>
<gene>
    <name evidence="1" type="ORF">EHS25_008937</name>
</gene>
<dbReference type="GO" id="GO:0016788">
    <property type="term" value="F:hydrolase activity, acting on ester bonds"/>
    <property type="evidence" value="ECO:0007669"/>
    <property type="project" value="InterPro"/>
</dbReference>
<dbReference type="SUPFAM" id="SSF52266">
    <property type="entry name" value="SGNH hydrolase"/>
    <property type="match status" value="1"/>
</dbReference>
<proteinExistence type="predicted"/>
<keyword evidence="2" id="KW-1185">Reference proteome</keyword>
<dbReference type="STRING" id="1890683.A0A427YN93"/>
<dbReference type="Pfam" id="PF00657">
    <property type="entry name" value="Lipase_GDSL"/>
    <property type="match status" value="1"/>
</dbReference>
<reference evidence="1 2" key="1">
    <citation type="submission" date="2018-11" db="EMBL/GenBank/DDBJ databases">
        <title>Genome sequence of Saitozyma podzolica DSM 27192.</title>
        <authorList>
            <person name="Aliyu H."/>
            <person name="Gorte O."/>
            <person name="Ochsenreither K."/>
        </authorList>
    </citation>
    <scope>NUCLEOTIDE SEQUENCE [LARGE SCALE GENOMIC DNA]</scope>
    <source>
        <strain evidence="1 2">DSM 27192</strain>
    </source>
</reference>
<dbReference type="Gene3D" id="3.40.50.1110">
    <property type="entry name" value="SGNH hydrolase"/>
    <property type="match status" value="1"/>
</dbReference>
<dbReference type="AlphaFoldDB" id="A0A427YN93"/>
<evidence type="ECO:0000313" key="2">
    <source>
        <dbReference type="Proteomes" id="UP000279259"/>
    </source>
</evidence>
<dbReference type="EMBL" id="RSCD01000006">
    <property type="protein sequence ID" value="RSH92521.1"/>
    <property type="molecule type" value="Genomic_DNA"/>
</dbReference>
<dbReference type="OrthoDB" id="671439at2759"/>
<protein>
    <submittedName>
        <fullName evidence="1">Uncharacterized protein</fullName>
    </submittedName>
</protein>
<name>A0A427YN93_9TREE</name>
<dbReference type="InterPro" id="IPR001087">
    <property type="entry name" value="GDSL"/>
</dbReference>
<dbReference type="PANTHER" id="PTHR14209:SF19">
    <property type="entry name" value="ISOAMYL ACETATE-HYDROLYZING ESTERASE 1 HOMOLOG"/>
    <property type="match status" value="1"/>
</dbReference>